<dbReference type="Pfam" id="PF03358">
    <property type="entry name" value="FMN_red"/>
    <property type="match status" value="1"/>
</dbReference>
<dbReference type="InterPro" id="IPR005025">
    <property type="entry name" value="FMN_Rdtase-like_dom"/>
</dbReference>
<gene>
    <name evidence="2" type="ORF">SAMN06265795_12711</name>
</gene>
<evidence type="ECO:0000313" key="3">
    <source>
        <dbReference type="Proteomes" id="UP000198284"/>
    </source>
</evidence>
<dbReference type="OrthoDB" id="1643408at2"/>
<dbReference type="Proteomes" id="UP000198284">
    <property type="component" value="Unassembled WGS sequence"/>
</dbReference>
<accession>A0A239LVP3</accession>
<protein>
    <submittedName>
        <fullName evidence="2">NAD(P)H-dependent FMN reductase</fullName>
    </submittedName>
</protein>
<dbReference type="GO" id="GO:0005829">
    <property type="term" value="C:cytosol"/>
    <property type="evidence" value="ECO:0007669"/>
    <property type="project" value="TreeGrafter"/>
</dbReference>
<evidence type="ECO:0000313" key="2">
    <source>
        <dbReference type="EMBL" id="SNT34531.1"/>
    </source>
</evidence>
<evidence type="ECO:0000259" key="1">
    <source>
        <dbReference type="Pfam" id="PF03358"/>
    </source>
</evidence>
<keyword evidence="3" id="KW-1185">Reference proteome</keyword>
<sequence>MSDNHPRILAFSGSARGNSLNQKLVAAAAQGARLAGAEVTLVNLRDFPLPIYDGDLEADSGVPARALELRRLMLEHQGLLLASPEYNGSFAPLLKNAIDWTSRSVNGEDGLAPYRNKVVVLMSASPGGFGGLRGLVHVHAVLGNMGAIVLPDQLAVGKAHEAFAPDGSMPNQAQREAVEMLGHTLATTLAKLHGLQLVEPPAERRHDLTRRD</sequence>
<name>A0A239LVP3_9BURK</name>
<dbReference type="InterPro" id="IPR029039">
    <property type="entry name" value="Flavoprotein-like_sf"/>
</dbReference>
<dbReference type="AlphaFoldDB" id="A0A239LVP3"/>
<dbReference type="Gene3D" id="3.40.50.360">
    <property type="match status" value="1"/>
</dbReference>
<dbReference type="SUPFAM" id="SSF52218">
    <property type="entry name" value="Flavoproteins"/>
    <property type="match status" value="1"/>
</dbReference>
<dbReference type="GO" id="GO:0010181">
    <property type="term" value="F:FMN binding"/>
    <property type="evidence" value="ECO:0007669"/>
    <property type="project" value="TreeGrafter"/>
</dbReference>
<dbReference type="GO" id="GO:0016491">
    <property type="term" value="F:oxidoreductase activity"/>
    <property type="evidence" value="ECO:0007669"/>
    <property type="project" value="InterPro"/>
</dbReference>
<dbReference type="EMBL" id="FZOT01000027">
    <property type="protein sequence ID" value="SNT34531.1"/>
    <property type="molecule type" value="Genomic_DNA"/>
</dbReference>
<dbReference type="PANTHER" id="PTHR30543">
    <property type="entry name" value="CHROMATE REDUCTASE"/>
    <property type="match status" value="1"/>
</dbReference>
<reference evidence="2 3" key="1">
    <citation type="submission" date="2017-06" db="EMBL/GenBank/DDBJ databases">
        <authorList>
            <person name="Kim H.J."/>
            <person name="Triplett B.A."/>
        </authorList>
    </citation>
    <scope>NUCLEOTIDE SEQUENCE [LARGE SCALE GENOMIC DNA]</scope>
    <source>
        <strain evidence="2 3">U15</strain>
    </source>
</reference>
<organism evidence="2 3">
    <name type="scientific">Noviherbaspirillum humi</name>
    <dbReference type="NCBI Taxonomy" id="1688639"/>
    <lineage>
        <taxon>Bacteria</taxon>
        <taxon>Pseudomonadati</taxon>
        <taxon>Pseudomonadota</taxon>
        <taxon>Betaproteobacteria</taxon>
        <taxon>Burkholderiales</taxon>
        <taxon>Oxalobacteraceae</taxon>
        <taxon>Noviherbaspirillum</taxon>
    </lineage>
</organism>
<feature type="domain" description="NADPH-dependent FMN reductase-like" evidence="1">
    <location>
        <begin position="6"/>
        <end position="160"/>
    </location>
</feature>
<dbReference type="PANTHER" id="PTHR30543:SF21">
    <property type="entry name" value="NAD(P)H-DEPENDENT FMN REDUCTASE LOT6"/>
    <property type="match status" value="1"/>
</dbReference>
<dbReference type="InterPro" id="IPR050712">
    <property type="entry name" value="NAD(P)H-dep_reductase"/>
</dbReference>
<proteinExistence type="predicted"/>
<dbReference type="RefSeq" id="WP_089401657.1">
    <property type="nucleotide sequence ID" value="NZ_FZOT01000027.1"/>
</dbReference>